<protein>
    <recommendedName>
        <fullName evidence="3">Phage protein</fullName>
    </recommendedName>
</protein>
<organism evidence="2">
    <name type="scientific">marine sediment metagenome</name>
    <dbReference type="NCBI Taxonomy" id="412755"/>
    <lineage>
        <taxon>unclassified sequences</taxon>
        <taxon>metagenomes</taxon>
        <taxon>ecological metagenomes</taxon>
    </lineage>
</organism>
<evidence type="ECO:0008006" key="3">
    <source>
        <dbReference type="Google" id="ProtNLM"/>
    </source>
</evidence>
<proteinExistence type="predicted"/>
<name>A0A0F9E222_9ZZZZ</name>
<reference evidence="2" key="1">
    <citation type="journal article" date="2015" name="Nature">
        <title>Complex archaea that bridge the gap between prokaryotes and eukaryotes.</title>
        <authorList>
            <person name="Spang A."/>
            <person name="Saw J.H."/>
            <person name="Jorgensen S.L."/>
            <person name="Zaremba-Niedzwiedzka K."/>
            <person name="Martijn J."/>
            <person name="Lind A.E."/>
            <person name="van Eijk R."/>
            <person name="Schleper C."/>
            <person name="Guy L."/>
            <person name="Ettema T.J."/>
        </authorList>
    </citation>
    <scope>NUCLEOTIDE SEQUENCE</scope>
</reference>
<feature type="coiled-coil region" evidence="1">
    <location>
        <begin position="25"/>
        <end position="56"/>
    </location>
</feature>
<evidence type="ECO:0000256" key="1">
    <source>
        <dbReference type="SAM" id="Coils"/>
    </source>
</evidence>
<gene>
    <name evidence="2" type="ORF">LCGC14_2128870</name>
</gene>
<evidence type="ECO:0000313" key="2">
    <source>
        <dbReference type="EMBL" id="KKL68044.1"/>
    </source>
</evidence>
<sequence length="60" mass="7322">MKCKICGDVVAWFDWLLYIGMCWYCQKAKADIKIEKERAERLKEEQKDEKKVLTKKKYFN</sequence>
<dbReference type="AlphaFoldDB" id="A0A0F9E222"/>
<comment type="caution">
    <text evidence="2">The sequence shown here is derived from an EMBL/GenBank/DDBJ whole genome shotgun (WGS) entry which is preliminary data.</text>
</comment>
<accession>A0A0F9E222</accession>
<keyword evidence="1" id="KW-0175">Coiled coil</keyword>
<dbReference type="EMBL" id="LAZR01026658">
    <property type="protein sequence ID" value="KKL68044.1"/>
    <property type="molecule type" value="Genomic_DNA"/>
</dbReference>